<protein>
    <submittedName>
        <fullName evidence="1">Uncharacterized protein</fullName>
    </submittedName>
</protein>
<comment type="caution">
    <text evidence="1">The sequence shown here is derived from an EMBL/GenBank/DDBJ whole genome shotgun (WGS) entry which is preliminary data.</text>
</comment>
<accession>A0A919Y3C3</accession>
<sequence>MTLIIILFSEVEKLIDNIIISDNTNSSKKINGKIEKIFEENGIYGEEKTQILSSINSLRFVRNKLVHRYDHWDDEFEIRGHLYKGLNQLSEEILGDIINNIISSIKKIDECYIKNEID</sequence>
<gene>
    <name evidence="1" type="ORF">J41TS4_13260</name>
</gene>
<evidence type="ECO:0000313" key="1">
    <source>
        <dbReference type="EMBL" id="GIO41568.1"/>
    </source>
</evidence>
<reference evidence="1" key="1">
    <citation type="submission" date="2021-03" db="EMBL/GenBank/DDBJ databases">
        <title>Antimicrobial resistance genes in bacteria isolated from Japanese honey, and their potential for conferring macrolide and lincosamide resistance in the American foulbrood pathogen Paenibacillus larvae.</title>
        <authorList>
            <person name="Okamoto M."/>
            <person name="Kumagai M."/>
            <person name="Kanamori H."/>
            <person name="Takamatsu D."/>
        </authorList>
    </citation>
    <scope>NUCLEOTIDE SEQUENCE</scope>
    <source>
        <strain evidence="1">J41TS4</strain>
    </source>
</reference>
<dbReference type="EMBL" id="BORS01000004">
    <property type="protein sequence ID" value="GIO41568.1"/>
    <property type="molecule type" value="Genomic_DNA"/>
</dbReference>
<keyword evidence="2" id="KW-1185">Reference proteome</keyword>
<dbReference type="RefSeq" id="WP_301625852.1">
    <property type="nucleotide sequence ID" value="NZ_BORS01000004.1"/>
</dbReference>
<dbReference type="AlphaFoldDB" id="A0A919Y3C3"/>
<proteinExistence type="predicted"/>
<evidence type="ECO:0000313" key="2">
    <source>
        <dbReference type="Proteomes" id="UP000678895"/>
    </source>
</evidence>
<name>A0A919Y3C3_9BACL</name>
<dbReference type="Proteomes" id="UP000678895">
    <property type="component" value="Unassembled WGS sequence"/>
</dbReference>
<organism evidence="1 2">
    <name type="scientific">Paenibacillus apis</name>
    <dbReference type="NCBI Taxonomy" id="1792174"/>
    <lineage>
        <taxon>Bacteria</taxon>
        <taxon>Bacillati</taxon>
        <taxon>Bacillota</taxon>
        <taxon>Bacilli</taxon>
        <taxon>Bacillales</taxon>
        <taxon>Paenibacillaceae</taxon>
        <taxon>Paenibacillus</taxon>
    </lineage>
</organism>